<name>A0A0N9WKF7_PSEFL</name>
<dbReference type="RefSeq" id="WP_060740999.1">
    <property type="nucleotide sequence ID" value="NZ_CP012831.1"/>
</dbReference>
<dbReference type="Pfam" id="PF13643">
    <property type="entry name" value="DUF4145"/>
    <property type="match status" value="1"/>
</dbReference>
<evidence type="ECO:0000259" key="1">
    <source>
        <dbReference type="Pfam" id="PF13643"/>
    </source>
</evidence>
<protein>
    <recommendedName>
        <fullName evidence="1">DUF4145 domain-containing protein</fullName>
    </recommendedName>
</protein>
<proteinExistence type="predicted"/>
<accession>A0A0N9WKF7</accession>
<dbReference type="EMBL" id="CP012831">
    <property type="protein sequence ID" value="ALI08763.1"/>
    <property type="molecule type" value="Genomic_DNA"/>
</dbReference>
<dbReference type="Proteomes" id="UP000059425">
    <property type="component" value="Chromosome"/>
</dbReference>
<evidence type="ECO:0000313" key="2">
    <source>
        <dbReference type="EMBL" id="ALI08763.1"/>
    </source>
</evidence>
<evidence type="ECO:0000313" key="3">
    <source>
        <dbReference type="Proteomes" id="UP000059425"/>
    </source>
</evidence>
<organism evidence="2 3">
    <name type="scientific">Pseudomonas fluorescens</name>
    <dbReference type="NCBI Taxonomy" id="294"/>
    <lineage>
        <taxon>Bacteria</taxon>
        <taxon>Pseudomonadati</taxon>
        <taxon>Pseudomonadota</taxon>
        <taxon>Gammaproteobacteria</taxon>
        <taxon>Pseudomonadales</taxon>
        <taxon>Pseudomonadaceae</taxon>
        <taxon>Pseudomonas</taxon>
    </lineage>
</organism>
<feature type="domain" description="DUF4145" evidence="1">
    <location>
        <begin position="132"/>
        <end position="223"/>
    </location>
</feature>
<dbReference type="AlphaFoldDB" id="A0A0N9WKF7"/>
<sequence length="251" mass="29156">MKVDVFSNLAKLTEVTELEKICYLAFYFIENKEQPEFTIADMSAILIGLGFAKPNASRLKEKLLRSSDFIKGSRANLFRLSQKKYSLLKSKFPDLSDSEEINSDDSLLPEILLHESKRQYLIKIAQQINSAYENNLFDACSLMMRRLLEILIIHCFEAENIPEQIKDEEGNFQNLKTLINKIKSKSEIKLSPEAKKEIDTFRELGNLSAHRIRYNCRRDDIRNLKLEYRAIIEELLYLAKLTKVNTASRSH</sequence>
<gene>
    <name evidence="2" type="ORF">AO356_18675</name>
</gene>
<dbReference type="OrthoDB" id="1436757at2"/>
<reference evidence="2 3" key="2">
    <citation type="journal article" date="2018" name="Nature">
        <title>Mutant phenotypes for thousands of bacterial genes of unknown function.</title>
        <authorList>
            <person name="Price M.N."/>
            <person name="Wetmore K.M."/>
            <person name="Waters R.J."/>
            <person name="Callaghan M."/>
            <person name="Ray J."/>
            <person name="Liu H."/>
            <person name="Kuehl J.V."/>
            <person name="Melnyk R.A."/>
            <person name="Lamson J.S."/>
            <person name="Suh Y."/>
            <person name="Carlson H.K."/>
            <person name="Esquivel Z."/>
            <person name="Sadeeshkumar H."/>
            <person name="Chakraborty R."/>
            <person name="Zane G.M."/>
            <person name="Rubin B.E."/>
            <person name="Wall J.D."/>
            <person name="Visel A."/>
            <person name="Bristow J."/>
            <person name="Blow M.J."/>
            <person name="Arkin A.P."/>
            <person name="Deutschbauer A.M."/>
        </authorList>
    </citation>
    <scope>NUCLEOTIDE SEQUENCE [LARGE SCALE GENOMIC DNA]</scope>
    <source>
        <strain evidence="2 3">FW300-N2C3</strain>
    </source>
</reference>
<reference evidence="3" key="1">
    <citation type="submission" date="2015-09" db="EMBL/GenBank/DDBJ databases">
        <title>Whole genome sequence of Pseudomonas fluorescens FW300-N2C3.</title>
        <authorList>
            <person name="Ray J."/>
            <person name="Melnyk R."/>
            <person name="Deutschbauer A."/>
        </authorList>
    </citation>
    <scope>NUCLEOTIDE SEQUENCE [LARGE SCALE GENOMIC DNA]</scope>
    <source>
        <strain evidence="3">FW300-N2C3</strain>
    </source>
</reference>
<dbReference type="InterPro" id="IPR025285">
    <property type="entry name" value="DUF4145"/>
</dbReference>